<feature type="non-terminal residue" evidence="1">
    <location>
        <position position="1"/>
    </location>
</feature>
<accession>X1PTK1</accession>
<evidence type="ECO:0000313" key="1">
    <source>
        <dbReference type="EMBL" id="GAI42430.1"/>
    </source>
</evidence>
<gene>
    <name evidence="1" type="ORF">S06H3_39168</name>
</gene>
<comment type="caution">
    <text evidence="1">The sequence shown here is derived from an EMBL/GenBank/DDBJ whole genome shotgun (WGS) entry which is preliminary data.</text>
</comment>
<organism evidence="1">
    <name type="scientific">marine sediment metagenome</name>
    <dbReference type="NCBI Taxonomy" id="412755"/>
    <lineage>
        <taxon>unclassified sequences</taxon>
        <taxon>metagenomes</taxon>
        <taxon>ecological metagenomes</taxon>
    </lineage>
</organism>
<reference evidence="1" key="1">
    <citation type="journal article" date="2014" name="Front. Microbiol.">
        <title>High frequency of phylogenetically diverse reductive dehalogenase-homologous genes in deep subseafloor sedimentary metagenomes.</title>
        <authorList>
            <person name="Kawai M."/>
            <person name="Futagami T."/>
            <person name="Toyoda A."/>
            <person name="Takaki Y."/>
            <person name="Nishi S."/>
            <person name="Hori S."/>
            <person name="Arai W."/>
            <person name="Tsubouchi T."/>
            <person name="Morono Y."/>
            <person name="Uchiyama I."/>
            <person name="Ito T."/>
            <person name="Fujiyama A."/>
            <person name="Inagaki F."/>
            <person name="Takami H."/>
        </authorList>
    </citation>
    <scope>NUCLEOTIDE SEQUENCE</scope>
    <source>
        <strain evidence="1">Expedition CK06-06</strain>
    </source>
</reference>
<name>X1PTK1_9ZZZZ</name>
<dbReference type="EMBL" id="BARV01023933">
    <property type="protein sequence ID" value="GAI42430.1"/>
    <property type="molecule type" value="Genomic_DNA"/>
</dbReference>
<dbReference type="AlphaFoldDB" id="X1PTK1"/>
<protein>
    <submittedName>
        <fullName evidence="1">Uncharacterized protein</fullName>
    </submittedName>
</protein>
<proteinExistence type="predicted"/>
<sequence>GIIVTHSIYQHIPLLTQIETYPFTVFFVILYAQDNTTIAV</sequence>